<keyword evidence="2" id="KW-1185">Reference proteome</keyword>
<proteinExistence type="predicted"/>
<evidence type="ECO:0000313" key="1">
    <source>
        <dbReference type="EMBL" id="PIK36133.1"/>
    </source>
</evidence>
<organism evidence="1 2">
    <name type="scientific">Stichopus japonicus</name>
    <name type="common">Sea cucumber</name>
    <dbReference type="NCBI Taxonomy" id="307972"/>
    <lineage>
        <taxon>Eukaryota</taxon>
        <taxon>Metazoa</taxon>
        <taxon>Echinodermata</taxon>
        <taxon>Eleutherozoa</taxon>
        <taxon>Echinozoa</taxon>
        <taxon>Holothuroidea</taxon>
        <taxon>Aspidochirotacea</taxon>
        <taxon>Aspidochirotida</taxon>
        <taxon>Stichopodidae</taxon>
        <taxon>Apostichopus</taxon>
    </lineage>
</organism>
<sequence length="176" mass="19790">MVYGSATMHLVMSPGTRGLRYLRADSKPLAPAGFRSWESHVINRFVSPILWYPGAVYQFRVASWCGWRGRFFIHMVWWYRACQEGGIVPKTGEGGLGVVHLGTGPRSQFLRDRALNAIFVQGRHPVEVWRSVHSRLNGCRLRDLAWRIAHGALVTNLKSITGDWVMDCARGPAVTA</sequence>
<reference evidence="1 2" key="1">
    <citation type="journal article" date="2017" name="PLoS Biol.">
        <title>The sea cucumber genome provides insights into morphological evolution and visceral regeneration.</title>
        <authorList>
            <person name="Zhang X."/>
            <person name="Sun L."/>
            <person name="Yuan J."/>
            <person name="Sun Y."/>
            <person name="Gao Y."/>
            <person name="Zhang L."/>
            <person name="Li S."/>
            <person name="Dai H."/>
            <person name="Hamel J.F."/>
            <person name="Liu C."/>
            <person name="Yu Y."/>
            <person name="Liu S."/>
            <person name="Lin W."/>
            <person name="Guo K."/>
            <person name="Jin S."/>
            <person name="Xu P."/>
            <person name="Storey K.B."/>
            <person name="Huan P."/>
            <person name="Zhang T."/>
            <person name="Zhou Y."/>
            <person name="Zhang J."/>
            <person name="Lin C."/>
            <person name="Li X."/>
            <person name="Xing L."/>
            <person name="Huo D."/>
            <person name="Sun M."/>
            <person name="Wang L."/>
            <person name="Mercier A."/>
            <person name="Li F."/>
            <person name="Yang H."/>
            <person name="Xiang J."/>
        </authorList>
    </citation>
    <scope>NUCLEOTIDE SEQUENCE [LARGE SCALE GENOMIC DNA]</scope>
    <source>
        <strain evidence="1">Shaxun</strain>
        <tissue evidence="1">Muscle</tissue>
    </source>
</reference>
<dbReference type="EMBL" id="MRZV01001735">
    <property type="protein sequence ID" value="PIK36133.1"/>
    <property type="molecule type" value="Genomic_DNA"/>
</dbReference>
<dbReference type="AlphaFoldDB" id="A0A2G8JK64"/>
<evidence type="ECO:0000313" key="2">
    <source>
        <dbReference type="Proteomes" id="UP000230750"/>
    </source>
</evidence>
<gene>
    <name evidence="1" type="ORF">BSL78_27036</name>
</gene>
<protein>
    <submittedName>
        <fullName evidence="1">Uncharacterized protein</fullName>
    </submittedName>
</protein>
<accession>A0A2G8JK64</accession>
<name>A0A2G8JK64_STIJA</name>
<dbReference type="Proteomes" id="UP000230750">
    <property type="component" value="Unassembled WGS sequence"/>
</dbReference>
<comment type="caution">
    <text evidence="1">The sequence shown here is derived from an EMBL/GenBank/DDBJ whole genome shotgun (WGS) entry which is preliminary data.</text>
</comment>